<protein>
    <submittedName>
        <fullName evidence="2">Uncharacterized protein</fullName>
    </submittedName>
</protein>
<reference evidence="2" key="2">
    <citation type="submission" date="2023-05" db="EMBL/GenBank/DDBJ databases">
        <authorList>
            <consortium name="Lawrence Berkeley National Laboratory"/>
            <person name="Steindorff A."/>
            <person name="Hensen N."/>
            <person name="Bonometti L."/>
            <person name="Westerberg I."/>
            <person name="Brannstrom I.O."/>
            <person name="Guillou S."/>
            <person name="Cros-Aarteil S."/>
            <person name="Calhoun S."/>
            <person name="Haridas S."/>
            <person name="Kuo A."/>
            <person name="Mondo S."/>
            <person name="Pangilinan J."/>
            <person name="Riley R."/>
            <person name="Labutti K."/>
            <person name="Andreopoulos B."/>
            <person name="Lipzen A."/>
            <person name="Chen C."/>
            <person name="Yanf M."/>
            <person name="Daum C."/>
            <person name="Ng V."/>
            <person name="Clum A."/>
            <person name="Ohm R."/>
            <person name="Martin F."/>
            <person name="Silar P."/>
            <person name="Natvig D."/>
            <person name="Lalanne C."/>
            <person name="Gautier V."/>
            <person name="Ament-Velasquez S.L."/>
            <person name="Kruys A."/>
            <person name="Hutchinson M.I."/>
            <person name="Powell A.J."/>
            <person name="Barry K."/>
            <person name="Miller A.N."/>
            <person name="Grigoriev I.V."/>
            <person name="Debuchy R."/>
            <person name="Gladieux P."/>
            <person name="Thoren M.H."/>
            <person name="Johannesson H."/>
        </authorList>
    </citation>
    <scope>NUCLEOTIDE SEQUENCE</scope>
    <source>
        <strain evidence="2">CBS 508.74</strain>
    </source>
</reference>
<comment type="caution">
    <text evidence="2">The sequence shown here is derived from an EMBL/GenBank/DDBJ whole genome shotgun (WGS) entry which is preliminary data.</text>
</comment>
<keyword evidence="3" id="KW-1185">Reference proteome</keyword>
<reference evidence="2" key="1">
    <citation type="journal article" date="2023" name="Mol. Phylogenet. Evol.">
        <title>Genome-scale phylogeny and comparative genomics of the fungal order Sordariales.</title>
        <authorList>
            <person name="Hensen N."/>
            <person name="Bonometti L."/>
            <person name="Westerberg I."/>
            <person name="Brannstrom I.O."/>
            <person name="Guillou S."/>
            <person name="Cros-Aarteil S."/>
            <person name="Calhoun S."/>
            <person name="Haridas S."/>
            <person name="Kuo A."/>
            <person name="Mondo S."/>
            <person name="Pangilinan J."/>
            <person name="Riley R."/>
            <person name="LaButti K."/>
            <person name="Andreopoulos B."/>
            <person name="Lipzen A."/>
            <person name="Chen C."/>
            <person name="Yan M."/>
            <person name="Daum C."/>
            <person name="Ng V."/>
            <person name="Clum A."/>
            <person name="Steindorff A."/>
            <person name="Ohm R.A."/>
            <person name="Martin F."/>
            <person name="Silar P."/>
            <person name="Natvig D.O."/>
            <person name="Lalanne C."/>
            <person name="Gautier V."/>
            <person name="Ament-Velasquez S.L."/>
            <person name="Kruys A."/>
            <person name="Hutchinson M.I."/>
            <person name="Powell A.J."/>
            <person name="Barry K."/>
            <person name="Miller A.N."/>
            <person name="Grigoriev I.V."/>
            <person name="Debuchy R."/>
            <person name="Gladieux P."/>
            <person name="Hiltunen Thoren M."/>
            <person name="Johannesson H."/>
        </authorList>
    </citation>
    <scope>NUCLEOTIDE SEQUENCE</scope>
    <source>
        <strain evidence="2">CBS 508.74</strain>
    </source>
</reference>
<dbReference type="EMBL" id="MU853357">
    <property type="protein sequence ID" value="KAK4109328.1"/>
    <property type="molecule type" value="Genomic_DNA"/>
</dbReference>
<name>A0AAN6QFJ7_9PEZI</name>
<dbReference type="RefSeq" id="XP_064666898.1">
    <property type="nucleotide sequence ID" value="XM_064815911.1"/>
</dbReference>
<proteinExistence type="predicted"/>
<gene>
    <name evidence="2" type="ORF">N656DRAFT_783244</name>
</gene>
<dbReference type="Proteomes" id="UP001302812">
    <property type="component" value="Unassembled WGS sequence"/>
</dbReference>
<evidence type="ECO:0000256" key="1">
    <source>
        <dbReference type="SAM" id="MobiDB-lite"/>
    </source>
</evidence>
<organism evidence="2 3">
    <name type="scientific">Canariomyces notabilis</name>
    <dbReference type="NCBI Taxonomy" id="2074819"/>
    <lineage>
        <taxon>Eukaryota</taxon>
        <taxon>Fungi</taxon>
        <taxon>Dikarya</taxon>
        <taxon>Ascomycota</taxon>
        <taxon>Pezizomycotina</taxon>
        <taxon>Sordariomycetes</taxon>
        <taxon>Sordariomycetidae</taxon>
        <taxon>Sordariales</taxon>
        <taxon>Chaetomiaceae</taxon>
        <taxon>Canariomyces</taxon>
    </lineage>
</organism>
<feature type="region of interest" description="Disordered" evidence="1">
    <location>
        <begin position="1"/>
        <end position="54"/>
    </location>
</feature>
<evidence type="ECO:0000313" key="2">
    <source>
        <dbReference type="EMBL" id="KAK4109328.1"/>
    </source>
</evidence>
<sequence>MAKLSVPTAAPSAGDSVSASTPASMSATMTLPRHRPWTPTPRPSHCPKERPDPLSLNPEVQYGVLHAVILLAYLAHGALRP</sequence>
<accession>A0AAN6QFJ7</accession>
<dbReference type="GeneID" id="89940036"/>
<evidence type="ECO:0000313" key="3">
    <source>
        <dbReference type="Proteomes" id="UP001302812"/>
    </source>
</evidence>
<feature type="compositionally biased region" description="Low complexity" evidence="1">
    <location>
        <begin position="16"/>
        <end position="31"/>
    </location>
</feature>
<dbReference type="AlphaFoldDB" id="A0AAN6QFJ7"/>